<sequence>MFSNMNHRKDLNISVLLADDHPGIISGIRHELSSELEILLKASVSNSTDLVKKLDEGGFDVLVSDYSMPTGQYGDGLNLFGYISRRFPNLGLVVLTMLDNSAILQALGKVSNISIVSKADPVLHLVPAIHAAYTGGTYFSPAISERLEKMNAGVMGGEGKSPGVLSPKESEVVRLYAAGLRIDEIAAKLNRSKKTISTQKVKAMHKLGIERDIDLMKYALECGWVTSSRSQ</sequence>
<evidence type="ECO:0000259" key="4">
    <source>
        <dbReference type="PROSITE" id="PS50110"/>
    </source>
</evidence>
<dbReference type="PRINTS" id="PR00038">
    <property type="entry name" value="HTHLUXR"/>
</dbReference>
<keyword evidence="1 5" id="KW-0238">DNA-binding</keyword>
<dbReference type="PANTHER" id="PTHR43214:SF17">
    <property type="entry name" value="TRANSCRIPTIONAL REGULATORY PROTEIN RCSB"/>
    <property type="match status" value="1"/>
</dbReference>
<feature type="domain" description="Response regulatory" evidence="4">
    <location>
        <begin position="14"/>
        <end position="133"/>
    </location>
</feature>
<keyword evidence="2" id="KW-0597">Phosphoprotein</keyword>
<dbReference type="SUPFAM" id="SSF46894">
    <property type="entry name" value="C-terminal effector domain of the bipartite response regulators"/>
    <property type="match status" value="1"/>
</dbReference>
<evidence type="ECO:0000256" key="2">
    <source>
        <dbReference type="PROSITE-ProRule" id="PRU00169"/>
    </source>
</evidence>
<protein>
    <submittedName>
        <fullName evidence="5">DNA-binding response regulator</fullName>
    </submittedName>
</protein>
<dbReference type="PROSITE" id="PS50110">
    <property type="entry name" value="RESPONSE_REGULATORY"/>
    <property type="match status" value="1"/>
</dbReference>
<dbReference type="EMBL" id="PEKC01000021">
    <property type="protein sequence ID" value="PII36287.1"/>
    <property type="molecule type" value="Genomic_DNA"/>
</dbReference>
<dbReference type="SUPFAM" id="SSF52172">
    <property type="entry name" value="CheY-like"/>
    <property type="match status" value="1"/>
</dbReference>
<dbReference type="AlphaFoldDB" id="A0A2G7TB67"/>
<name>A0A2G7TB67_9FLAO</name>
<gene>
    <name evidence="5" type="ORF">CTI11_08060</name>
</gene>
<dbReference type="GO" id="GO:0006355">
    <property type="term" value="P:regulation of DNA-templated transcription"/>
    <property type="evidence" value="ECO:0007669"/>
    <property type="project" value="InterPro"/>
</dbReference>
<dbReference type="Pfam" id="PF00196">
    <property type="entry name" value="GerE"/>
    <property type="match status" value="1"/>
</dbReference>
<dbReference type="SMART" id="SM00421">
    <property type="entry name" value="HTH_LUXR"/>
    <property type="match status" value="1"/>
</dbReference>
<dbReference type="InterPro" id="IPR011006">
    <property type="entry name" value="CheY-like_superfamily"/>
</dbReference>
<dbReference type="GO" id="GO:0003677">
    <property type="term" value="F:DNA binding"/>
    <property type="evidence" value="ECO:0007669"/>
    <property type="project" value="UniProtKB-KW"/>
</dbReference>
<dbReference type="InterPro" id="IPR039420">
    <property type="entry name" value="WalR-like"/>
</dbReference>
<evidence type="ECO:0000256" key="1">
    <source>
        <dbReference type="ARBA" id="ARBA00023125"/>
    </source>
</evidence>
<dbReference type="Gene3D" id="3.40.50.2300">
    <property type="match status" value="1"/>
</dbReference>
<proteinExistence type="predicted"/>
<dbReference type="PROSITE" id="PS50043">
    <property type="entry name" value="HTH_LUXR_2"/>
    <property type="match status" value="1"/>
</dbReference>
<dbReference type="InterPro" id="IPR000792">
    <property type="entry name" value="Tscrpt_reg_LuxR_C"/>
</dbReference>
<dbReference type="InterPro" id="IPR036388">
    <property type="entry name" value="WH-like_DNA-bd_sf"/>
</dbReference>
<feature type="modified residue" description="4-aspartylphosphate" evidence="2">
    <location>
        <position position="65"/>
    </location>
</feature>
<dbReference type="InterPro" id="IPR001789">
    <property type="entry name" value="Sig_transdc_resp-reg_receiver"/>
</dbReference>
<feature type="domain" description="HTH luxR-type" evidence="3">
    <location>
        <begin position="158"/>
        <end position="223"/>
    </location>
</feature>
<reference evidence="5" key="1">
    <citation type="submission" date="2017-10" db="EMBL/GenBank/DDBJ databases">
        <title>Chryseobacterium sp. B5 is a hydrocarbonoclastic and plant growth promoting bacterium.</title>
        <authorList>
            <person name="Thijs S."/>
            <person name="Gkorezis P."/>
            <person name="Van Hamme J."/>
        </authorList>
    </citation>
    <scope>NUCLEOTIDE SEQUENCE</scope>
    <source>
        <strain evidence="5">B5</strain>
    </source>
</reference>
<evidence type="ECO:0000313" key="5">
    <source>
        <dbReference type="EMBL" id="PII36287.1"/>
    </source>
</evidence>
<dbReference type="CDD" id="cd06170">
    <property type="entry name" value="LuxR_C_like"/>
    <property type="match status" value="1"/>
</dbReference>
<dbReference type="Pfam" id="PF00072">
    <property type="entry name" value="Response_reg"/>
    <property type="match status" value="1"/>
</dbReference>
<dbReference type="InterPro" id="IPR016032">
    <property type="entry name" value="Sig_transdc_resp-reg_C-effctor"/>
</dbReference>
<accession>A0A2G7TB67</accession>
<dbReference type="GO" id="GO:0000160">
    <property type="term" value="P:phosphorelay signal transduction system"/>
    <property type="evidence" value="ECO:0007669"/>
    <property type="project" value="InterPro"/>
</dbReference>
<dbReference type="Gene3D" id="1.10.10.10">
    <property type="entry name" value="Winged helix-like DNA-binding domain superfamily/Winged helix DNA-binding domain"/>
    <property type="match status" value="1"/>
</dbReference>
<comment type="caution">
    <text evidence="5">The sequence shown here is derived from an EMBL/GenBank/DDBJ whole genome shotgun (WGS) entry which is preliminary data.</text>
</comment>
<evidence type="ECO:0000259" key="3">
    <source>
        <dbReference type="PROSITE" id="PS50043"/>
    </source>
</evidence>
<dbReference type="PANTHER" id="PTHR43214">
    <property type="entry name" value="TWO-COMPONENT RESPONSE REGULATOR"/>
    <property type="match status" value="1"/>
</dbReference>
<organism evidence="5">
    <name type="scientific">Chryseobacterium sp. B5</name>
    <dbReference type="NCBI Taxonomy" id="2050562"/>
    <lineage>
        <taxon>Bacteria</taxon>
        <taxon>Pseudomonadati</taxon>
        <taxon>Bacteroidota</taxon>
        <taxon>Flavobacteriia</taxon>
        <taxon>Flavobacteriales</taxon>
        <taxon>Weeksellaceae</taxon>
        <taxon>Chryseobacterium group</taxon>
        <taxon>Chryseobacterium</taxon>
    </lineage>
</organism>